<dbReference type="EMBL" id="MT142656">
    <property type="protein sequence ID" value="QJA86725.1"/>
    <property type="molecule type" value="Genomic_DNA"/>
</dbReference>
<sequence length="76" mass="8665">MKGGKEMSWTILKNQNENYVTGISWYVVWEDDNGIIYLAECAIEEDAKIIAKVLTKLTIVPDTIKVRSGWKEADKC</sequence>
<evidence type="ECO:0000313" key="1">
    <source>
        <dbReference type="EMBL" id="QJA86725.1"/>
    </source>
</evidence>
<protein>
    <submittedName>
        <fullName evidence="1">Uncharacterized protein</fullName>
    </submittedName>
</protein>
<proteinExistence type="predicted"/>
<accession>A0A6M3KZW8</accession>
<dbReference type="AlphaFoldDB" id="A0A6M3KZW8"/>
<reference evidence="1" key="1">
    <citation type="submission" date="2020-03" db="EMBL/GenBank/DDBJ databases">
        <title>The deep terrestrial virosphere.</title>
        <authorList>
            <person name="Holmfeldt K."/>
            <person name="Nilsson E."/>
            <person name="Simone D."/>
            <person name="Lopez-Fernandez M."/>
            <person name="Wu X."/>
            <person name="de Brujin I."/>
            <person name="Lundin D."/>
            <person name="Andersson A."/>
            <person name="Bertilsson S."/>
            <person name="Dopson M."/>
        </authorList>
    </citation>
    <scope>NUCLEOTIDE SEQUENCE</scope>
    <source>
        <strain evidence="1">MM415B03125</strain>
    </source>
</reference>
<organism evidence="1">
    <name type="scientific">viral metagenome</name>
    <dbReference type="NCBI Taxonomy" id="1070528"/>
    <lineage>
        <taxon>unclassified sequences</taxon>
        <taxon>metagenomes</taxon>
        <taxon>organismal metagenomes</taxon>
    </lineage>
</organism>
<gene>
    <name evidence="1" type="ORF">MM415B03125_0003</name>
</gene>
<name>A0A6M3KZW8_9ZZZZ</name>